<protein>
    <submittedName>
        <fullName evidence="1">Uncharacterized protein</fullName>
    </submittedName>
</protein>
<gene>
    <name evidence="1" type="ORF">METZ01_LOCUS264111</name>
</gene>
<dbReference type="AlphaFoldDB" id="A0A382JJG5"/>
<organism evidence="1">
    <name type="scientific">marine metagenome</name>
    <dbReference type="NCBI Taxonomy" id="408172"/>
    <lineage>
        <taxon>unclassified sequences</taxon>
        <taxon>metagenomes</taxon>
        <taxon>ecological metagenomes</taxon>
    </lineage>
</organism>
<dbReference type="EMBL" id="UINC01074254">
    <property type="protein sequence ID" value="SVC11257.1"/>
    <property type="molecule type" value="Genomic_DNA"/>
</dbReference>
<name>A0A382JJG5_9ZZZZ</name>
<evidence type="ECO:0000313" key="1">
    <source>
        <dbReference type="EMBL" id="SVC11257.1"/>
    </source>
</evidence>
<reference evidence="1" key="1">
    <citation type="submission" date="2018-05" db="EMBL/GenBank/DDBJ databases">
        <authorList>
            <person name="Lanie J.A."/>
            <person name="Ng W.-L."/>
            <person name="Kazmierczak K.M."/>
            <person name="Andrzejewski T.M."/>
            <person name="Davidsen T.M."/>
            <person name="Wayne K.J."/>
            <person name="Tettelin H."/>
            <person name="Glass J.I."/>
            <person name="Rusch D."/>
            <person name="Podicherti R."/>
            <person name="Tsui H.-C.T."/>
            <person name="Winkler M.E."/>
        </authorList>
    </citation>
    <scope>NUCLEOTIDE SEQUENCE</scope>
</reference>
<sequence>MNSVFKRPNLIAPTAAAIPINKIPNKEK</sequence>
<proteinExistence type="predicted"/>
<accession>A0A382JJG5</accession>